<evidence type="ECO:0000256" key="2">
    <source>
        <dbReference type="SAM" id="MobiDB-lite"/>
    </source>
</evidence>
<feature type="coiled-coil region" evidence="1">
    <location>
        <begin position="146"/>
        <end position="212"/>
    </location>
</feature>
<evidence type="ECO:0000313" key="3">
    <source>
        <dbReference type="EMBL" id="CAH0719862.1"/>
    </source>
</evidence>
<feature type="region of interest" description="Disordered" evidence="2">
    <location>
        <begin position="91"/>
        <end position="120"/>
    </location>
</feature>
<dbReference type="OrthoDB" id="7453798at2759"/>
<feature type="non-terminal residue" evidence="3">
    <location>
        <position position="1252"/>
    </location>
</feature>
<feature type="compositionally biased region" description="Basic residues" evidence="2">
    <location>
        <begin position="694"/>
        <end position="703"/>
    </location>
</feature>
<keyword evidence="4" id="KW-1185">Reference proteome</keyword>
<dbReference type="Proteomes" id="UP000838878">
    <property type="component" value="Chromosome 14"/>
</dbReference>
<name>A0A8J9VW23_9NEOP</name>
<sequence length="1252" mass="142946">MRDVPECLNRRYKALDELIKEISTQKYSNHCSSDDPGIKLMCDFWNILKEDPNVDLTQAVQQRMGMNTHSNSKFGHQQVSCYMAGCCNRNEDKKQESKPKHTCGRQNTDSAKSNSSQQANESLPLNNVLCNLKEVASFEKKCHVKVHDLLERQKQLQQQIQVLEEREKDSVQKLKEADCMWSCMEERYKKKIAESMERQKNLLKQLKEAEASSIKWRKNKKDLDFQMDHISKCHQEIKQKINEKQSDIKCIDMEISNFKTHIESNKKDVEVSKKSLDNKKKASDREALLLEVDLLKESADQCKDKCKHKEDNIKDEIKALDKEIAANKVKCIQCHECTDTVDIRKFCTDCPRCISERDCLYENNKCIPDYSLDCVCTSVKQKFLDNVFDNMYSILERQIKTGPGKAVAEAVLNCLKKSRNGKINCETKKILQDFILTTIKKNLRLTVIGGALKTRCEMDKETYEQLMLCLKQVKVNKPVKADQGTDTKKEPCQRWGGTSECNCPNGPKQCVCTNKALPLIKEPTSGPPEKYKEDTGEVVSCPHKESTAFGVDCAMRTPSAVGFEVAQWRPDPCQEPTCQFKNMRAVQCVLGPEATSPLLGTKILGDQNTTCKCGSYETETCVCKKDIRKLPRDRMIEEVMDAKYVKAGLDKTCDKNTCTSVFDQKTSVSLIEESKPTLIKETPNVDKKIDHSPQKHHKQHKISKNIDSNADDEQPTKIYLKDKIVSTKEIVEEVESLSKLTKVSPKVTKSSSEDMSMDISNKEDSSCKRYCRKNKRLSCSSLTKFLLKTSKQIESTCKKNTHQKTGKIYKVKVLGINNNREPLFALKEENSGQYKVLLDKEHEKYQKEMIKSYEGNNCKEFANLMETTSGHFTLDLNGKKEDAGKDALIVRSESGSLQVFTDKSKIAISLERDSVKSKSVISAHGLKRLLKKLPTRKSIYSNKSSNRLQMISIKSNSDSSLYEKVKFNIHNHHNLLIDPSVILRKMCSGEYTLVLSKESKKAFINNVKHYVSSSSKGQMPIRVTASGVIIVDVNTIRNNKKHYGSLKITPSGNIFVSLNDDSVKVLSKETVLDKVDPCSCKAISTTCNAQFEDGSCDKSKCVCKNICYKSKKWFYEHTATKSSITTKCGVDKRIDNIFDCFNICDSIESECLFRDHNERKLLHEDINNYSRETKLEHDFDDCYHVSEAVCPYHDEYENMAHESKIHITFKDSELIKTPIKEGYTKENIRHDWNSLKYLPPQLPQFLKDFTYS</sequence>
<reference evidence="3" key="1">
    <citation type="submission" date="2021-12" db="EMBL/GenBank/DDBJ databases">
        <authorList>
            <person name="Martin H S."/>
        </authorList>
    </citation>
    <scope>NUCLEOTIDE SEQUENCE</scope>
</reference>
<evidence type="ECO:0000256" key="1">
    <source>
        <dbReference type="SAM" id="Coils"/>
    </source>
</evidence>
<accession>A0A8J9VW23</accession>
<protein>
    <submittedName>
        <fullName evidence="3">Uncharacterized protein</fullName>
    </submittedName>
</protein>
<evidence type="ECO:0000313" key="4">
    <source>
        <dbReference type="Proteomes" id="UP000838878"/>
    </source>
</evidence>
<proteinExistence type="predicted"/>
<dbReference type="EMBL" id="OV170234">
    <property type="protein sequence ID" value="CAH0719862.1"/>
    <property type="molecule type" value="Genomic_DNA"/>
</dbReference>
<keyword evidence="1" id="KW-0175">Coiled coil</keyword>
<feature type="region of interest" description="Disordered" evidence="2">
    <location>
        <begin position="687"/>
        <end position="710"/>
    </location>
</feature>
<organism evidence="3 4">
    <name type="scientific">Brenthis ino</name>
    <name type="common">lesser marbled fritillary</name>
    <dbReference type="NCBI Taxonomy" id="405034"/>
    <lineage>
        <taxon>Eukaryota</taxon>
        <taxon>Metazoa</taxon>
        <taxon>Ecdysozoa</taxon>
        <taxon>Arthropoda</taxon>
        <taxon>Hexapoda</taxon>
        <taxon>Insecta</taxon>
        <taxon>Pterygota</taxon>
        <taxon>Neoptera</taxon>
        <taxon>Endopterygota</taxon>
        <taxon>Lepidoptera</taxon>
        <taxon>Glossata</taxon>
        <taxon>Ditrysia</taxon>
        <taxon>Papilionoidea</taxon>
        <taxon>Nymphalidae</taxon>
        <taxon>Heliconiinae</taxon>
        <taxon>Argynnini</taxon>
        <taxon>Brenthis</taxon>
    </lineage>
</organism>
<feature type="coiled-coil region" evidence="1">
    <location>
        <begin position="285"/>
        <end position="323"/>
    </location>
</feature>
<feature type="compositionally biased region" description="Polar residues" evidence="2">
    <location>
        <begin position="104"/>
        <end position="120"/>
    </location>
</feature>
<gene>
    <name evidence="3" type="ORF">BINO364_LOCUS6156</name>
</gene>
<dbReference type="AlphaFoldDB" id="A0A8J9VW23"/>